<keyword evidence="3" id="KW-0804">Transcription</keyword>
<dbReference type="GO" id="GO:0003677">
    <property type="term" value="F:DNA binding"/>
    <property type="evidence" value="ECO:0007669"/>
    <property type="project" value="UniProtKB-KW"/>
</dbReference>
<keyword evidence="1" id="KW-0805">Transcription regulation</keyword>
<dbReference type="InterPro" id="IPR036390">
    <property type="entry name" value="WH_DNA-bd_sf"/>
</dbReference>
<organism evidence="5 6">
    <name type="scientific">Vulcanimicrobium alpinum</name>
    <dbReference type="NCBI Taxonomy" id="3016050"/>
    <lineage>
        <taxon>Bacteria</taxon>
        <taxon>Bacillati</taxon>
        <taxon>Vulcanimicrobiota</taxon>
        <taxon>Vulcanimicrobiia</taxon>
        <taxon>Vulcanimicrobiales</taxon>
        <taxon>Vulcanimicrobiaceae</taxon>
        <taxon>Vulcanimicrobium</taxon>
    </lineage>
</organism>
<dbReference type="InterPro" id="IPR036388">
    <property type="entry name" value="WH-like_DNA-bd_sf"/>
</dbReference>
<dbReference type="PROSITE" id="PS50995">
    <property type="entry name" value="HTH_MARR_2"/>
    <property type="match status" value="1"/>
</dbReference>
<name>A0AAN1XZJ8_UNVUL</name>
<dbReference type="EMBL" id="AP025523">
    <property type="protein sequence ID" value="BDE07810.1"/>
    <property type="molecule type" value="Genomic_DNA"/>
</dbReference>
<dbReference type="PROSITE" id="PS01117">
    <property type="entry name" value="HTH_MARR_1"/>
    <property type="match status" value="1"/>
</dbReference>
<dbReference type="Proteomes" id="UP001317532">
    <property type="component" value="Chromosome"/>
</dbReference>
<dbReference type="PANTHER" id="PTHR33164">
    <property type="entry name" value="TRANSCRIPTIONAL REGULATOR, MARR FAMILY"/>
    <property type="match status" value="1"/>
</dbReference>
<keyword evidence="2" id="KW-0238">DNA-binding</keyword>
<evidence type="ECO:0000256" key="2">
    <source>
        <dbReference type="ARBA" id="ARBA00023125"/>
    </source>
</evidence>
<feature type="domain" description="HTH marR-type" evidence="4">
    <location>
        <begin position="8"/>
        <end position="137"/>
    </location>
</feature>
<dbReference type="GO" id="GO:0006950">
    <property type="term" value="P:response to stress"/>
    <property type="evidence" value="ECO:0007669"/>
    <property type="project" value="TreeGrafter"/>
</dbReference>
<dbReference type="Gene3D" id="1.10.10.10">
    <property type="entry name" value="Winged helix-like DNA-binding domain superfamily/Winged helix DNA-binding domain"/>
    <property type="match status" value="1"/>
</dbReference>
<dbReference type="KEGG" id="vab:WPS_30860"/>
<evidence type="ECO:0000259" key="4">
    <source>
        <dbReference type="PROSITE" id="PS50995"/>
    </source>
</evidence>
<evidence type="ECO:0000256" key="3">
    <source>
        <dbReference type="ARBA" id="ARBA00023163"/>
    </source>
</evidence>
<proteinExistence type="predicted"/>
<dbReference type="InterPro" id="IPR000835">
    <property type="entry name" value="HTH_MarR-typ"/>
</dbReference>
<reference evidence="5 6" key="1">
    <citation type="journal article" date="2022" name="ISME Commun">
        <title>Vulcanimicrobium alpinus gen. nov. sp. nov., the first cultivated representative of the candidate phylum 'Eremiobacterota', is a metabolically versatile aerobic anoxygenic phototroph.</title>
        <authorList>
            <person name="Yabe S."/>
            <person name="Muto K."/>
            <person name="Abe K."/>
            <person name="Yokota A."/>
            <person name="Staudigel H."/>
            <person name="Tebo B.M."/>
        </authorList>
    </citation>
    <scope>NUCLEOTIDE SEQUENCE [LARGE SCALE GENOMIC DNA]</scope>
    <source>
        <strain evidence="5 6">WC8-2</strain>
    </source>
</reference>
<dbReference type="AlphaFoldDB" id="A0AAN1XZJ8"/>
<dbReference type="InterPro" id="IPR039422">
    <property type="entry name" value="MarR/SlyA-like"/>
</dbReference>
<gene>
    <name evidence="5" type="ORF">WPS_30860</name>
</gene>
<dbReference type="PRINTS" id="PR00598">
    <property type="entry name" value="HTHMARR"/>
</dbReference>
<evidence type="ECO:0000313" key="6">
    <source>
        <dbReference type="Proteomes" id="UP001317532"/>
    </source>
</evidence>
<dbReference type="SMART" id="SM00347">
    <property type="entry name" value="HTH_MARR"/>
    <property type="match status" value="1"/>
</dbReference>
<dbReference type="Pfam" id="PF01047">
    <property type="entry name" value="MarR"/>
    <property type="match status" value="1"/>
</dbReference>
<keyword evidence="6" id="KW-1185">Reference proteome</keyword>
<sequence length="148" mass="15915">MRTQERASTALAALIPRLARFAANRLEQGEGALSVAQFYVLQRIAEGVVRGSDLAKRSGVSPATMSGIVDRLVVAELVRREPHPEDRRALVLSLTDRGRALLASGERRLDDGVASLLESLSREQRDAIAQGCRAITVALDARVATVTA</sequence>
<dbReference type="GO" id="GO:0003700">
    <property type="term" value="F:DNA-binding transcription factor activity"/>
    <property type="evidence" value="ECO:0007669"/>
    <property type="project" value="InterPro"/>
</dbReference>
<dbReference type="InterPro" id="IPR023187">
    <property type="entry name" value="Tscrpt_reg_MarR-type_CS"/>
</dbReference>
<accession>A0AAN1XZJ8</accession>
<protein>
    <submittedName>
        <fullName evidence="5">Transcriptional regulator</fullName>
    </submittedName>
</protein>
<dbReference type="SUPFAM" id="SSF46785">
    <property type="entry name" value="Winged helix' DNA-binding domain"/>
    <property type="match status" value="1"/>
</dbReference>
<evidence type="ECO:0000313" key="5">
    <source>
        <dbReference type="EMBL" id="BDE07810.1"/>
    </source>
</evidence>
<evidence type="ECO:0000256" key="1">
    <source>
        <dbReference type="ARBA" id="ARBA00023015"/>
    </source>
</evidence>
<dbReference type="PANTHER" id="PTHR33164:SF43">
    <property type="entry name" value="HTH-TYPE TRANSCRIPTIONAL REPRESSOR YETL"/>
    <property type="match status" value="1"/>
</dbReference>